<dbReference type="AlphaFoldDB" id="A0A852ZIP3"/>
<dbReference type="Proteomes" id="UP000579605">
    <property type="component" value="Unassembled WGS sequence"/>
</dbReference>
<feature type="compositionally biased region" description="Basic and acidic residues" evidence="1">
    <location>
        <begin position="64"/>
        <end position="81"/>
    </location>
</feature>
<dbReference type="InterPro" id="IPR050312">
    <property type="entry name" value="IolE/XylAMocC-like"/>
</dbReference>
<dbReference type="RefSeq" id="WP_337796170.1">
    <property type="nucleotide sequence ID" value="NZ_BAAARR010000001.1"/>
</dbReference>
<gene>
    <name evidence="3" type="ORF">F4554_004643</name>
</gene>
<feature type="domain" description="Xylose isomerase-like TIM barrel" evidence="2">
    <location>
        <begin position="41"/>
        <end position="271"/>
    </location>
</feature>
<dbReference type="Gene3D" id="3.20.20.150">
    <property type="entry name" value="Divalent-metal-dependent TIM barrel enzymes"/>
    <property type="match status" value="1"/>
</dbReference>
<dbReference type="InterPro" id="IPR036237">
    <property type="entry name" value="Xyl_isomerase-like_sf"/>
</dbReference>
<comment type="caution">
    <text evidence="3">The sequence shown here is derived from an EMBL/GenBank/DDBJ whole genome shotgun (WGS) entry which is preliminary data.</text>
</comment>
<feature type="region of interest" description="Disordered" evidence="1">
    <location>
        <begin position="57"/>
        <end position="81"/>
    </location>
</feature>
<evidence type="ECO:0000313" key="3">
    <source>
        <dbReference type="EMBL" id="NYH92005.1"/>
    </source>
</evidence>
<reference evidence="3 4" key="1">
    <citation type="submission" date="2020-07" db="EMBL/GenBank/DDBJ databases">
        <title>Sequencing the genomes of 1000 actinobacteria strains.</title>
        <authorList>
            <person name="Klenk H.-P."/>
        </authorList>
    </citation>
    <scope>NUCLEOTIDE SEQUENCE [LARGE SCALE GENOMIC DNA]</scope>
    <source>
        <strain evidence="3 4">DSM 18448</strain>
    </source>
</reference>
<accession>A0A852ZIP3</accession>
<keyword evidence="4" id="KW-1185">Reference proteome</keyword>
<organism evidence="3 4">
    <name type="scientific">Actinopolymorpha rutila</name>
    <dbReference type="NCBI Taxonomy" id="446787"/>
    <lineage>
        <taxon>Bacteria</taxon>
        <taxon>Bacillati</taxon>
        <taxon>Actinomycetota</taxon>
        <taxon>Actinomycetes</taxon>
        <taxon>Propionibacteriales</taxon>
        <taxon>Actinopolymorphaceae</taxon>
        <taxon>Actinopolymorpha</taxon>
    </lineage>
</organism>
<protein>
    <submittedName>
        <fullName evidence="3">Sugar phosphate isomerase/epimerase</fullName>
    </submittedName>
</protein>
<evidence type="ECO:0000256" key="1">
    <source>
        <dbReference type="SAM" id="MobiDB-lite"/>
    </source>
</evidence>
<keyword evidence="3" id="KW-0413">Isomerase</keyword>
<proteinExistence type="predicted"/>
<dbReference type="InterPro" id="IPR013022">
    <property type="entry name" value="Xyl_isomerase-like_TIM-brl"/>
</dbReference>
<dbReference type="Pfam" id="PF01261">
    <property type="entry name" value="AP_endonuc_2"/>
    <property type="match status" value="1"/>
</dbReference>
<dbReference type="EMBL" id="JACBZH010000001">
    <property type="protein sequence ID" value="NYH92005.1"/>
    <property type="molecule type" value="Genomic_DNA"/>
</dbReference>
<dbReference type="GO" id="GO:0016853">
    <property type="term" value="F:isomerase activity"/>
    <property type="evidence" value="ECO:0007669"/>
    <property type="project" value="UniProtKB-KW"/>
</dbReference>
<sequence>MSAASTSAPLRVGLSVYGTTYSMGLHPKAGRPPVTARDVMDQAVRFGLAGVELPATMLAGEAPSTRREPGETPDRSERADSPEALGKYAAEHGLFVTVDTAGFDPEALGRVFELAVRVGAPVVRTVIGGAKIGGDRRPLAARWQAFLDDVATKLQAATELAEQVGVTLAVENHQDLASEELLDLCESIGSAHFGINLDTGNPLATAEEPIDYFRRVAPYVKNVHLKDYWTWLSEEGYRLVRCPLGQGLTDFPALLGMLAEHAPGVSMAIELGALEARHIRVLAADFWPDYPPRTSAQLAQALGVVQANARPSGGDWRTPYERGESVEEIVAYEERQLLQSIAYVRTLQDWHGGRA</sequence>
<evidence type="ECO:0000313" key="4">
    <source>
        <dbReference type="Proteomes" id="UP000579605"/>
    </source>
</evidence>
<dbReference type="SUPFAM" id="SSF51658">
    <property type="entry name" value="Xylose isomerase-like"/>
    <property type="match status" value="1"/>
</dbReference>
<dbReference type="PANTHER" id="PTHR12110:SF53">
    <property type="entry name" value="BLR5974 PROTEIN"/>
    <property type="match status" value="1"/>
</dbReference>
<name>A0A852ZIP3_9ACTN</name>
<evidence type="ECO:0000259" key="2">
    <source>
        <dbReference type="Pfam" id="PF01261"/>
    </source>
</evidence>
<dbReference type="PANTHER" id="PTHR12110">
    <property type="entry name" value="HYDROXYPYRUVATE ISOMERASE"/>
    <property type="match status" value="1"/>
</dbReference>